<organism evidence="2 3">
    <name type="scientific">Persicitalea jodogahamensis</name>
    <dbReference type="NCBI Taxonomy" id="402147"/>
    <lineage>
        <taxon>Bacteria</taxon>
        <taxon>Pseudomonadati</taxon>
        <taxon>Bacteroidota</taxon>
        <taxon>Cytophagia</taxon>
        <taxon>Cytophagales</taxon>
        <taxon>Spirosomataceae</taxon>
        <taxon>Persicitalea</taxon>
    </lineage>
</organism>
<dbReference type="AlphaFoldDB" id="A0A8J3G9I8"/>
<dbReference type="GO" id="GO:0003677">
    <property type="term" value="F:DNA binding"/>
    <property type="evidence" value="ECO:0007669"/>
    <property type="project" value="InterPro"/>
</dbReference>
<proteinExistence type="predicted"/>
<dbReference type="Proteomes" id="UP000598271">
    <property type="component" value="Unassembled WGS sequence"/>
</dbReference>
<accession>A0A8J3G9I8</accession>
<dbReference type="Pfam" id="PF04397">
    <property type="entry name" value="LytTR"/>
    <property type="match status" value="1"/>
</dbReference>
<name>A0A8J3G9I8_9BACT</name>
<evidence type="ECO:0000313" key="3">
    <source>
        <dbReference type="Proteomes" id="UP000598271"/>
    </source>
</evidence>
<evidence type="ECO:0000313" key="2">
    <source>
        <dbReference type="EMBL" id="GHB75592.1"/>
    </source>
</evidence>
<dbReference type="EMBL" id="BMXF01000003">
    <property type="protein sequence ID" value="GHB75592.1"/>
    <property type="molecule type" value="Genomic_DNA"/>
</dbReference>
<protein>
    <recommendedName>
        <fullName evidence="1">HTH LytTR-type domain-containing protein</fullName>
    </recommendedName>
</protein>
<keyword evidence="3" id="KW-1185">Reference proteome</keyword>
<dbReference type="PROSITE" id="PS50930">
    <property type="entry name" value="HTH_LYTTR"/>
    <property type="match status" value="1"/>
</dbReference>
<dbReference type="InterPro" id="IPR007492">
    <property type="entry name" value="LytTR_DNA-bd_dom"/>
</dbReference>
<gene>
    <name evidence="2" type="ORF">GCM10007390_31690</name>
</gene>
<reference evidence="2 3" key="1">
    <citation type="journal article" date="2014" name="Int. J. Syst. Evol. Microbiol.">
        <title>Complete genome sequence of Corynebacterium casei LMG S-19264T (=DSM 44701T), isolated from a smear-ripened cheese.</title>
        <authorList>
            <consortium name="US DOE Joint Genome Institute (JGI-PGF)"/>
            <person name="Walter F."/>
            <person name="Albersmeier A."/>
            <person name="Kalinowski J."/>
            <person name="Ruckert C."/>
        </authorList>
    </citation>
    <scope>NUCLEOTIDE SEQUENCE [LARGE SCALE GENOMIC DNA]</scope>
    <source>
        <strain evidence="2 3">KCTC 12866</strain>
    </source>
</reference>
<dbReference type="SMART" id="SM00850">
    <property type="entry name" value="LytTR"/>
    <property type="match status" value="1"/>
</dbReference>
<feature type="domain" description="HTH LytTR-type" evidence="1">
    <location>
        <begin position="19"/>
        <end position="108"/>
    </location>
</feature>
<comment type="caution">
    <text evidence="2">The sequence shown here is derived from an EMBL/GenBank/DDBJ whole genome shotgun (WGS) entry which is preliminary data.</text>
</comment>
<dbReference type="RefSeq" id="WP_189565500.1">
    <property type="nucleotide sequence ID" value="NZ_BMXF01000003.1"/>
</dbReference>
<evidence type="ECO:0000259" key="1">
    <source>
        <dbReference type="PROSITE" id="PS50930"/>
    </source>
</evidence>
<sequence>MQVPCLSLPKVRVGGHRRLSPQQIVRLQADRNYTFIHQANGRKILVSLTMKIIEERLRPYGFTRITRGDVINPEFIQKIWKDGCVQLTDGTRIAPSRRRKGVLTTISA</sequence>
<dbReference type="Gene3D" id="2.40.50.1020">
    <property type="entry name" value="LytTr DNA-binding domain"/>
    <property type="match status" value="1"/>
</dbReference>